<evidence type="ECO:0000313" key="3">
    <source>
        <dbReference type="EMBL" id="GGC90184.1"/>
    </source>
</evidence>
<feature type="compositionally biased region" description="Basic and acidic residues" evidence="1">
    <location>
        <begin position="47"/>
        <end position="66"/>
    </location>
</feature>
<proteinExistence type="predicted"/>
<organism evidence="3 4">
    <name type="scientific">Halopseudomonas salina</name>
    <dbReference type="NCBI Taxonomy" id="1323744"/>
    <lineage>
        <taxon>Bacteria</taxon>
        <taxon>Pseudomonadati</taxon>
        <taxon>Pseudomonadota</taxon>
        <taxon>Gammaproteobacteria</taxon>
        <taxon>Pseudomonadales</taxon>
        <taxon>Pseudomonadaceae</taxon>
        <taxon>Halopseudomonas</taxon>
    </lineage>
</organism>
<keyword evidence="2" id="KW-0732">Signal</keyword>
<reference evidence="4" key="1">
    <citation type="journal article" date="2019" name="Int. J. Syst. Evol. Microbiol.">
        <title>The Global Catalogue of Microorganisms (GCM) 10K type strain sequencing project: providing services to taxonomists for standard genome sequencing and annotation.</title>
        <authorList>
            <consortium name="The Broad Institute Genomics Platform"/>
            <consortium name="The Broad Institute Genome Sequencing Center for Infectious Disease"/>
            <person name="Wu L."/>
            <person name="Ma J."/>
        </authorList>
    </citation>
    <scope>NUCLEOTIDE SEQUENCE [LARGE SCALE GENOMIC DNA]</scope>
    <source>
        <strain evidence="4">CGMCC 1.12482</strain>
    </source>
</reference>
<feature type="chain" id="PRO_5047281297" evidence="2">
    <location>
        <begin position="19"/>
        <end position="84"/>
    </location>
</feature>
<comment type="caution">
    <text evidence="3">The sequence shown here is derived from an EMBL/GenBank/DDBJ whole genome shotgun (WGS) entry which is preliminary data.</text>
</comment>
<dbReference type="PROSITE" id="PS51257">
    <property type="entry name" value="PROKAR_LIPOPROTEIN"/>
    <property type="match status" value="1"/>
</dbReference>
<evidence type="ECO:0000313" key="4">
    <source>
        <dbReference type="Proteomes" id="UP000638188"/>
    </source>
</evidence>
<dbReference type="Proteomes" id="UP000638188">
    <property type="component" value="Unassembled WGS sequence"/>
</dbReference>
<feature type="compositionally biased region" description="Acidic residues" evidence="1">
    <location>
        <begin position="67"/>
        <end position="84"/>
    </location>
</feature>
<protein>
    <submittedName>
        <fullName evidence="3">Uncharacterized protein</fullName>
    </submittedName>
</protein>
<gene>
    <name evidence="3" type="ORF">GCM10007418_07410</name>
</gene>
<feature type="signal peptide" evidence="2">
    <location>
        <begin position="1"/>
        <end position="18"/>
    </location>
</feature>
<sequence>MKKIAMTAVLLASLGLLAACEQEPEDKMESAADSMGDAAEEAGEAIELKAREATGNERTTGEKMEDGMEDAGEEMGEAYDDAVN</sequence>
<keyword evidence="4" id="KW-1185">Reference proteome</keyword>
<dbReference type="EMBL" id="BMFF01000001">
    <property type="protein sequence ID" value="GGC90184.1"/>
    <property type="molecule type" value="Genomic_DNA"/>
</dbReference>
<evidence type="ECO:0000256" key="2">
    <source>
        <dbReference type="SAM" id="SignalP"/>
    </source>
</evidence>
<feature type="region of interest" description="Disordered" evidence="1">
    <location>
        <begin position="47"/>
        <end position="84"/>
    </location>
</feature>
<dbReference type="RefSeq" id="WP_150277184.1">
    <property type="nucleotide sequence ID" value="NZ_BMFF01000001.1"/>
</dbReference>
<name>A0ABQ1P315_9GAMM</name>
<accession>A0ABQ1P315</accession>
<evidence type="ECO:0000256" key="1">
    <source>
        <dbReference type="SAM" id="MobiDB-lite"/>
    </source>
</evidence>